<evidence type="ECO:0000313" key="2">
    <source>
        <dbReference type="Proteomes" id="UP000006903"/>
    </source>
</evidence>
<protein>
    <submittedName>
        <fullName evidence="1">Uncharacterized protein</fullName>
    </submittedName>
</protein>
<dbReference type="Proteomes" id="UP000006903">
    <property type="component" value="Chromosome"/>
</dbReference>
<proteinExistence type="predicted"/>
<gene>
    <name evidence="1" type="ordered locus">DKAM_0897</name>
</gene>
<dbReference type="EMBL" id="CP001140">
    <property type="protein sequence ID" value="ACL11223.1"/>
    <property type="molecule type" value="Genomic_DNA"/>
</dbReference>
<accession>B8D542</accession>
<dbReference type="STRING" id="490899.DKAM_0897"/>
<dbReference type="AlphaFoldDB" id="B8D542"/>
<reference evidence="1 2" key="1">
    <citation type="journal article" date="2009" name="J. Bacteriol.">
        <title>Complete genome sequence of the anaerobic, protein-degrading hyperthermophilic crenarchaeon Desulfurococcus kamchatkensis.</title>
        <authorList>
            <person name="Ravin N.V."/>
            <person name="Mardanov A.V."/>
            <person name="Beletsky A.V."/>
            <person name="Kublanov I.V."/>
            <person name="Kolganova T.V."/>
            <person name="Lebedinsky A.V."/>
            <person name="Chernyh N.A."/>
            <person name="Bonch-Osmolovskaya E.A."/>
            <person name="Skryabin K.G."/>
        </authorList>
    </citation>
    <scope>NUCLEOTIDE SEQUENCE [LARGE SCALE GENOMIC DNA]</scope>
    <source>
        <strain evidence="2">DSM 18924 / JCM 16383 / VKM B-2413 / 1221n</strain>
    </source>
</reference>
<sequence>MSQLITEYTIYKTAETVIIVKIIESMPGCIYLGGTPFSLATGLPPVFMGLLRLNHRILHGVFIL</sequence>
<organism evidence="1 2">
    <name type="scientific">Desulfurococcus amylolyticus (strain DSM 18924 / JCM 16383 / VKM B-2413 / 1221n)</name>
    <name type="common">Desulfurococcus kamchatkensis</name>
    <dbReference type="NCBI Taxonomy" id="490899"/>
    <lineage>
        <taxon>Archaea</taxon>
        <taxon>Thermoproteota</taxon>
        <taxon>Thermoprotei</taxon>
        <taxon>Desulfurococcales</taxon>
        <taxon>Desulfurococcaceae</taxon>
        <taxon>Desulfurococcus</taxon>
    </lineage>
</organism>
<evidence type="ECO:0000313" key="1">
    <source>
        <dbReference type="EMBL" id="ACL11223.1"/>
    </source>
</evidence>
<dbReference type="HOGENOM" id="CLU_2856941_0_0_2"/>
<name>B8D542_DESA1</name>
<dbReference type="KEGG" id="dka:DKAM_0897"/>